<feature type="transmembrane region" description="Helical" evidence="6">
    <location>
        <begin position="72"/>
        <end position="93"/>
    </location>
</feature>
<proteinExistence type="inferred from homology"/>
<keyword evidence="3 6" id="KW-0812">Transmembrane</keyword>
<dbReference type="PANTHER" id="PTHR32322:SF2">
    <property type="entry name" value="EAMA DOMAIN-CONTAINING PROTEIN"/>
    <property type="match status" value="1"/>
</dbReference>
<keyword evidence="4 6" id="KW-1133">Transmembrane helix</keyword>
<feature type="transmembrane region" description="Helical" evidence="6">
    <location>
        <begin position="188"/>
        <end position="208"/>
    </location>
</feature>
<dbReference type="EMBL" id="JACHEN010000011">
    <property type="protein sequence ID" value="MBB6216016.1"/>
    <property type="molecule type" value="Genomic_DNA"/>
</dbReference>
<dbReference type="RefSeq" id="WP_184310555.1">
    <property type="nucleotide sequence ID" value="NZ_JACHEN010000011.1"/>
</dbReference>
<evidence type="ECO:0000259" key="7">
    <source>
        <dbReference type="Pfam" id="PF00892"/>
    </source>
</evidence>
<evidence type="ECO:0000256" key="4">
    <source>
        <dbReference type="ARBA" id="ARBA00022989"/>
    </source>
</evidence>
<dbReference type="InterPro" id="IPR037185">
    <property type="entry name" value="EmrE-like"/>
</dbReference>
<feature type="transmembrane region" description="Helical" evidence="6">
    <location>
        <begin position="40"/>
        <end position="60"/>
    </location>
</feature>
<dbReference type="AlphaFoldDB" id="A0A841KR84"/>
<evidence type="ECO:0000313" key="9">
    <source>
        <dbReference type="Proteomes" id="UP000579281"/>
    </source>
</evidence>
<comment type="subcellular location">
    <subcellularLocation>
        <location evidence="1">Membrane</location>
        <topology evidence="1">Multi-pass membrane protein</topology>
    </subcellularLocation>
</comment>
<evidence type="ECO:0000256" key="3">
    <source>
        <dbReference type="ARBA" id="ARBA00022692"/>
    </source>
</evidence>
<comment type="similarity">
    <text evidence="2">Belongs to the EamA transporter family.</text>
</comment>
<gene>
    <name evidence="8" type="ORF">HNQ80_002107</name>
</gene>
<comment type="caution">
    <text evidence="8">The sequence shown here is derived from an EMBL/GenBank/DDBJ whole genome shotgun (WGS) entry which is preliminary data.</text>
</comment>
<dbReference type="GO" id="GO:0016020">
    <property type="term" value="C:membrane"/>
    <property type="evidence" value="ECO:0007669"/>
    <property type="project" value="UniProtKB-SubCell"/>
</dbReference>
<feature type="transmembrane region" description="Helical" evidence="6">
    <location>
        <begin position="131"/>
        <end position="150"/>
    </location>
</feature>
<sequence>MGLGKNSDERKVLLAYLCVCIVWGSTYLAIRIGVSEFPPALFAGIRFVVAGILMLWFARYKGLVFPQTIIEVRRVAIVGLFLLAGGNGFVVWAEQWVHSGVASLLVATVPLFMATLELFLPEGKNIGKKGWMGLLLGFAGVMLLVFTHSGSGAIDLKGAAILLMGTFLWSVGSVYAKTFKASGSIITHIGIEMLTGGIVLSCVGVLLGESSKLHVTQKGIGAILYLIFFGSILAYSCYIYILQKWPAAKAGTYAYVNPPVAVLLGSLVLDEPFTIQVVVSTLIILFGVFLVQTSKTSASQRQNKETAEQS</sequence>
<evidence type="ECO:0000256" key="6">
    <source>
        <dbReference type="SAM" id="Phobius"/>
    </source>
</evidence>
<feature type="transmembrane region" description="Helical" evidence="6">
    <location>
        <begin position="12"/>
        <end position="34"/>
    </location>
</feature>
<protein>
    <submittedName>
        <fullName evidence="8">Drug/metabolite transporter (DMT)-like permease</fullName>
    </submittedName>
</protein>
<dbReference type="InterPro" id="IPR000620">
    <property type="entry name" value="EamA_dom"/>
</dbReference>
<evidence type="ECO:0000313" key="8">
    <source>
        <dbReference type="EMBL" id="MBB6216016.1"/>
    </source>
</evidence>
<evidence type="ECO:0000256" key="5">
    <source>
        <dbReference type="ARBA" id="ARBA00023136"/>
    </source>
</evidence>
<dbReference type="SUPFAM" id="SSF103481">
    <property type="entry name" value="Multidrug resistance efflux transporter EmrE"/>
    <property type="match status" value="2"/>
</dbReference>
<organism evidence="8 9">
    <name type="scientific">Anaerosolibacter carboniphilus</name>
    <dbReference type="NCBI Taxonomy" id="1417629"/>
    <lineage>
        <taxon>Bacteria</taxon>
        <taxon>Bacillati</taxon>
        <taxon>Bacillota</taxon>
        <taxon>Clostridia</taxon>
        <taxon>Peptostreptococcales</taxon>
        <taxon>Thermotaleaceae</taxon>
        <taxon>Anaerosolibacter</taxon>
    </lineage>
</organism>
<dbReference type="PANTHER" id="PTHR32322">
    <property type="entry name" value="INNER MEMBRANE TRANSPORTER"/>
    <property type="match status" value="1"/>
</dbReference>
<dbReference type="Gene3D" id="1.10.3730.20">
    <property type="match status" value="1"/>
</dbReference>
<feature type="transmembrane region" description="Helical" evidence="6">
    <location>
        <begin position="275"/>
        <end position="291"/>
    </location>
</feature>
<evidence type="ECO:0000256" key="2">
    <source>
        <dbReference type="ARBA" id="ARBA00007362"/>
    </source>
</evidence>
<dbReference type="Proteomes" id="UP000579281">
    <property type="component" value="Unassembled WGS sequence"/>
</dbReference>
<keyword evidence="5 6" id="KW-0472">Membrane</keyword>
<dbReference type="InterPro" id="IPR050638">
    <property type="entry name" value="AA-Vitamin_Transporters"/>
</dbReference>
<feature type="transmembrane region" description="Helical" evidence="6">
    <location>
        <begin position="99"/>
        <end position="119"/>
    </location>
</feature>
<evidence type="ECO:0000256" key="1">
    <source>
        <dbReference type="ARBA" id="ARBA00004141"/>
    </source>
</evidence>
<feature type="domain" description="EamA" evidence="7">
    <location>
        <begin position="157"/>
        <end position="291"/>
    </location>
</feature>
<dbReference type="Pfam" id="PF00892">
    <property type="entry name" value="EamA"/>
    <property type="match status" value="2"/>
</dbReference>
<accession>A0A841KR84</accession>
<name>A0A841KR84_9FIRM</name>
<reference evidence="8 9" key="1">
    <citation type="submission" date="2020-08" db="EMBL/GenBank/DDBJ databases">
        <title>Genomic Encyclopedia of Type Strains, Phase IV (KMG-IV): sequencing the most valuable type-strain genomes for metagenomic binning, comparative biology and taxonomic classification.</title>
        <authorList>
            <person name="Goeker M."/>
        </authorList>
    </citation>
    <scope>NUCLEOTIDE SEQUENCE [LARGE SCALE GENOMIC DNA]</scope>
    <source>
        <strain evidence="8 9">DSM 103526</strain>
    </source>
</reference>
<feature type="transmembrane region" description="Helical" evidence="6">
    <location>
        <begin position="220"/>
        <end position="241"/>
    </location>
</feature>
<keyword evidence="9" id="KW-1185">Reference proteome</keyword>
<feature type="domain" description="EamA" evidence="7">
    <location>
        <begin position="13"/>
        <end position="145"/>
    </location>
</feature>